<proteinExistence type="predicted"/>
<dbReference type="Proteomes" id="UP000289340">
    <property type="component" value="Chromosome 12"/>
</dbReference>
<dbReference type="PANTHER" id="PTHR34558">
    <property type="entry name" value="EXPRESSED PROTEIN"/>
    <property type="match status" value="1"/>
</dbReference>
<feature type="compositionally biased region" description="Basic and acidic residues" evidence="1">
    <location>
        <begin position="80"/>
        <end position="89"/>
    </location>
</feature>
<feature type="transmembrane region" description="Helical" evidence="2">
    <location>
        <begin position="108"/>
        <end position="130"/>
    </location>
</feature>
<evidence type="ECO:0000313" key="3">
    <source>
        <dbReference type="EMBL" id="RZB75231.1"/>
    </source>
</evidence>
<sequence>MLQCSLSPMTEVAMVRIAETELLILVLHVKAHESDQAQAPLTVLNPFEHKTQTGVQLNDDQNSDHKVAVSGAIEESSSSEEEKNGEAKAAEAPQIRRIGKHHSSDKSVAGGGVIIGGLVTAIFAAVFCYIRVTRRRDTRY</sequence>
<dbReference type="AlphaFoldDB" id="A0A445HNB9"/>
<comment type="caution">
    <text evidence="3">The sequence shown here is derived from an EMBL/GenBank/DDBJ whole genome shotgun (WGS) entry which is preliminary data.</text>
</comment>
<name>A0A445HNB9_GLYSO</name>
<dbReference type="EMBL" id="QZWG01000012">
    <property type="protein sequence ID" value="RZB75231.1"/>
    <property type="molecule type" value="Genomic_DNA"/>
</dbReference>
<keyword evidence="4" id="KW-1185">Reference proteome</keyword>
<keyword evidence="2" id="KW-1133">Transmembrane helix</keyword>
<keyword evidence="2" id="KW-0472">Membrane</keyword>
<organism evidence="3 4">
    <name type="scientific">Glycine soja</name>
    <name type="common">Wild soybean</name>
    <dbReference type="NCBI Taxonomy" id="3848"/>
    <lineage>
        <taxon>Eukaryota</taxon>
        <taxon>Viridiplantae</taxon>
        <taxon>Streptophyta</taxon>
        <taxon>Embryophyta</taxon>
        <taxon>Tracheophyta</taxon>
        <taxon>Spermatophyta</taxon>
        <taxon>Magnoliopsida</taxon>
        <taxon>eudicotyledons</taxon>
        <taxon>Gunneridae</taxon>
        <taxon>Pentapetalae</taxon>
        <taxon>rosids</taxon>
        <taxon>fabids</taxon>
        <taxon>Fabales</taxon>
        <taxon>Fabaceae</taxon>
        <taxon>Papilionoideae</taxon>
        <taxon>50 kb inversion clade</taxon>
        <taxon>NPAAA clade</taxon>
        <taxon>indigoferoid/millettioid clade</taxon>
        <taxon>Phaseoleae</taxon>
        <taxon>Glycine</taxon>
        <taxon>Glycine subgen. Soja</taxon>
    </lineage>
</organism>
<keyword evidence="2" id="KW-0812">Transmembrane</keyword>
<accession>A0A445HNB9</accession>
<protein>
    <submittedName>
        <fullName evidence="3">Uncharacterized protein</fullName>
    </submittedName>
</protein>
<gene>
    <name evidence="3" type="ORF">D0Y65_033913</name>
</gene>
<evidence type="ECO:0000313" key="4">
    <source>
        <dbReference type="Proteomes" id="UP000289340"/>
    </source>
</evidence>
<reference evidence="3 4" key="1">
    <citation type="submission" date="2018-09" db="EMBL/GenBank/DDBJ databases">
        <title>A high-quality reference genome of wild soybean provides a powerful tool to mine soybean genomes.</title>
        <authorList>
            <person name="Xie M."/>
            <person name="Chung C.Y.L."/>
            <person name="Li M.-W."/>
            <person name="Wong F.-L."/>
            <person name="Chan T.-F."/>
            <person name="Lam H.-M."/>
        </authorList>
    </citation>
    <scope>NUCLEOTIDE SEQUENCE [LARGE SCALE GENOMIC DNA]</scope>
    <source>
        <strain evidence="4">cv. W05</strain>
        <tissue evidence="3">Hypocotyl of etiolated seedlings</tissue>
    </source>
</reference>
<dbReference type="PANTHER" id="PTHR34558:SF4">
    <property type="entry name" value="TRANSMEMBRANE PROTEIN"/>
    <property type="match status" value="1"/>
</dbReference>
<evidence type="ECO:0000256" key="2">
    <source>
        <dbReference type="SAM" id="Phobius"/>
    </source>
</evidence>
<evidence type="ECO:0000256" key="1">
    <source>
        <dbReference type="SAM" id="MobiDB-lite"/>
    </source>
</evidence>
<feature type="region of interest" description="Disordered" evidence="1">
    <location>
        <begin position="56"/>
        <end position="106"/>
    </location>
</feature>